<dbReference type="SMART" id="SM00853">
    <property type="entry name" value="MutL_C"/>
    <property type="match status" value="1"/>
</dbReference>
<dbReference type="AlphaFoldDB" id="A0A6M0RVE7"/>
<dbReference type="RefSeq" id="WP_163671873.1">
    <property type="nucleotide sequence ID" value="NZ_QXHD01000004.1"/>
</dbReference>
<keyword evidence="6" id="KW-0540">Nuclease</keyword>
<dbReference type="InterPro" id="IPR038973">
    <property type="entry name" value="MutL/Mlh/Pms-like"/>
</dbReference>
<evidence type="ECO:0000256" key="2">
    <source>
        <dbReference type="ARBA" id="ARBA00022763"/>
    </source>
</evidence>
<evidence type="ECO:0000313" key="6">
    <source>
        <dbReference type="EMBL" id="NEZ60227.1"/>
    </source>
</evidence>
<dbReference type="FunFam" id="3.30.565.10:FF:000003">
    <property type="entry name" value="DNA mismatch repair endonuclease MutL"/>
    <property type="match status" value="1"/>
</dbReference>
<dbReference type="InterPro" id="IPR036890">
    <property type="entry name" value="HATPase_C_sf"/>
</dbReference>
<name>A0A6M0RVE7_9CYAN</name>
<dbReference type="Proteomes" id="UP000481033">
    <property type="component" value="Unassembled WGS sequence"/>
</dbReference>
<dbReference type="GO" id="GO:0016887">
    <property type="term" value="F:ATP hydrolysis activity"/>
    <property type="evidence" value="ECO:0007669"/>
    <property type="project" value="InterPro"/>
</dbReference>
<dbReference type="CDD" id="cd00782">
    <property type="entry name" value="MutL_Trans"/>
    <property type="match status" value="1"/>
</dbReference>
<dbReference type="SUPFAM" id="SSF54211">
    <property type="entry name" value="Ribosomal protein S5 domain 2-like"/>
    <property type="match status" value="1"/>
</dbReference>
<dbReference type="GO" id="GO:0006298">
    <property type="term" value="P:mismatch repair"/>
    <property type="evidence" value="ECO:0007669"/>
    <property type="project" value="InterPro"/>
</dbReference>
<evidence type="ECO:0000313" key="7">
    <source>
        <dbReference type="Proteomes" id="UP000481033"/>
    </source>
</evidence>
<sequence length="550" mass="61358">MTTVSPIQRLSQDVISLIAAGEVIDSLAAVVRELSENALDAGATRIVIHLWPEVWRVRVTDNGMGISRADLEQAATAHSTSKIRTCDDLSQIQSLGFRGEALHSLAQLSDLEIRSRVAGAVGWRVNYGVEGTVTDIEEVAIAPGTVVTADALFTRLPNRRQVLPSVAQQLRQVQQTVQQLALCHPQVTWQVAHTDRDWFTLWPGSTAKTILPQILRDVTVHDLANVSLTADDLGCAHGQLNLLVGLPDRCHRGRPDWVRVAINGRTVTAPVLVQSLIYNFRRTLPRDRYPVCFLHLRVPAEQIDWNRNPAKSEIYLQDTDVWCDRIALAVEKTLRLSNLTDSAQTQRTKQLFKAAEVAGSYGPSNHNLPSQLKAVAQVQETYIVAEHSGGLCLVEQHIAHERVIYEQIKSRWQTVEIEPAIILSQLSARQVEQLRRLSLEVDLFGENLWAVRSVPVPLAERDDCADALLELSLGGDVDEAMVATACRTAIRNGTPLTLETMQTLLDDWQRTKNPRTCPHGRPICLTLEESSLSRYFRRHWVIGKSHGLRQ</sequence>
<dbReference type="GO" id="GO:0004519">
    <property type="term" value="F:endonuclease activity"/>
    <property type="evidence" value="ECO:0007669"/>
    <property type="project" value="UniProtKB-KW"/>
</dbReference>
<feature type="domain" description="DNA mismatch repair protein S5" evidence="5">
    <location>
        <begin position="215"/>
        <end position="335"/>
    </location>
</feature>
<dbReference type="Pfam" id="PF01119">
    <property type="entry name" value="DNA_mis_repair"/>
    <property type="match status" value="1"/>
</dbReference>
<gene>
    <name evidence="6" type="primary">mutL</name>
    <name evidence="6" type="ORF">DXZ20_32200</name>
</gene>
<dbReference type="Gene3D" id="3.30.565.10">
    <property type="entry name" value="Histidine kinase-like ATPase, C-terminal domain"/>
    <property type="match status" value="1"/>
</dbReference>
<dbReference type="Gene3D" id="3.30.230.10">
    <property type="match status" value="1"/>
</dbReference>
<dbReference type="InterPro" id="IPR042121">
    <property type="entry name" value="MutL_C_regsub"/>
</dbReference>
<keyword evidence="6" id="KW-0255">Endonuclease</keyword>
<comment type="caution">
    <text evidence="6">The sequence shown here is derived from an EMBL/GenBank/DDBJ whole genome shotgun (WGS) entry which is preliminary data.</text>
</comment>
<evidence type="ECO:0000259" key="5">
    <source>
        <dbReference type="SMART" id="SM01340"/>
    </source>
</evidence>
<dbReference type="Pfam" id="PF13589">
    <property type="entry name" value="HATPase_c_3"/>
    <property type="match status" value="1"/>
</dbReference>
<dbReference type="InterPro" id="IPR014790">
    <property type="entry name" value="MutL_C"/>
</dbReference>
<dbReference type="InterPro" id="IPR042120">
    <property type="entry name" value="MutL_C_dimsub"/>
</dbReference>
<dbReference type="GO" id="GO:0005524">
    <property type="term" value="F:ATP binding"/>
    <property type="evidence" value="ECO:0007669"/>
    <property type="project" value="InterPro"/>
</dbReference>
<comment type="similarity">
    <text evidence="1">Belongs to the DNA mismatch repair MutL/HexB family.</text>
</comment>
<dbReference type="PROSITE" id="PS00058">
    <property type="entry name" value="DNA_MISMATCH_REPAIR_1"/>
    <property type="match status" value="1"/>
</dbReference>
<dbReference type="NCBIfam" id="NF000951">
    <property type="entry name" value="PRK00095.2-1"/>
    <property type="match status" value="1"/>
</dbReference>
<reference evidence="6 7" key="1">
    <citation type="journal article" date="2020" name="Microb. Ecol.">
        <title>Ecogenomics of the Marine Benthic Filamentous Cyanobacterium Adonisia.</title>
        <authorList>
            <person name="Walter J.M."/>
            <person name="Coutinho F.H."/>
            <person name="Leomil L."/>
            <person name="Hargreaves P.I."/>
            <person name="Campeao M.E."/>
            <person name="Vieira V.V."/>
            <person name="Silva B.S."/>
            <person name="Fistarol G.O."/>
            <person name="Salomon P.S."/>
            <person name="Sawabe T."/>
            <person name="Mino S."/>
            <person name="Hosokawa M."/>
            <person name="Miyashita H."/>
            <person name="Maruyama F."/>
            <person name="van Verk M.C."/>
            <person name="Dutilh B.E."/>
            <person name="Thompson C.C."/>
            <person name="Thompson F.L."/>
        </authorList>
    </citation>
    <scope>NUCLEOTIDE SEQUENCE [LARGE SCALE GENOMIC DNA]</scope>
    <source>
        <strain evidence="6 7">CCMR0081</strain>
    </source>
</reference>
<dbReference type="NCBIfam" id="TIGR00585">
    <property type="entry name" value="mutl"/>
    <property type="match status" value="1"/>
</dbReference>
<dbReference type="InterPro" id="IPR014721">
    <property type="entry name" value="Ribsml_uS5_D2-typ_fold_subgr"/>
</dbReference>
<dbReference type="InterPro" id="IPR002099">
    <property type="entry name" value="MutL/Mlh/PMS"/>
</dbReference>
<evidence type="ECO:0000256" key="1">
    <source>
        <dbReference type="ARBA" id="ARBA00006082"/>
    </source>
</evidence>
<dbReference type="GO" id="GO:0030983">
    <property type="term" value="F:mismatched DNA binding"/>
    <property type="evidence" value="ECO:0007669"/>
    <property type="project" value="InterPro"/>
</dbReference>
<dbReference type="SMART" id="SM01340">
    <property type="entry name" value="DNA_mis_repair"/>
    <property type="match status" value="1"/>
</dbReference>
<dbReference type="EMBL" id="QXHD01000004">
    <property type="protein sequence ID" value="NEZ60227.1"/>
    <property type="molecule type" value="Genomic_DNA"/>
</dbReference>
<dbReference type="InterPro" id="IPR020568">
    <property type="entry name" value="Ribosomal_Su5_D2-typ_SF"/>
</dbReference>
<organism evidence="6 7">
    <name type="scientific">Adonisia turfae CCMR0081</name>
    <dbReference type="NCBI Taxonomy" id="2292702"/>
    <lineage>
        <taxon>Bacteria</taxon>
        <taxon>Bacillati</taxon>
        <taxon>Cyanobacteriota</taxon>
        <taxon>Adonisia</taxon>
        <taxon>Adonisia turfae</taxon>
    </lineage>
</organism>
<accession>A0A6M0RVE7</accession>
<dbReference type="PANTHER" id="PTHR10073">
    <property type="entry name" value="DNA MISMATCH REPAIR PROTEIN MLH, PMS, MUTL"/>
    <property type="match status" value="1"/>
</dbReference>
<dbReference type="SUPFAM" id="SSF118116">
    <property type="entry name" value="DNA mismatch repair protein MutL"/>
    <property type="match status" value="1"/>
</dbReference>
<dbReference type="InterPro" id="IPR013507">
    <property type="entry name" value="DNA_mismatch_S5_2-like"/>
</dbReference>
<dbReference type="GO" id="GO:0140664">
    <property type="term" value="F:ATP-dependent DNA damage sensor activity"/>
    <property type="evidence" value="ECO:0007669"/>
    <property type="project" value="InterPro"/>
</dbReference>
<dbReference type="PANTHER" id="PTHR10073:SF12">
    <property type="entry name" value="DNA MISMATCH REPAIR PROTEIN MLH1"/>
    <property type="match status" value="1"/>
</dbReference>
<keyword evidence="6" id="KW-0378">Hydrolase</keyword>
<dbReference type="Gene3D" id="3.30.1370.100">
    <property type="entry name" value="MutL, C-terminal domain, regulatory subdomain"/>
    <property type="match status" value="1"/>
</dbReference>
<feature type="domain" description="MutL C-terminal dimerisation" evidence="4">
    <location>
        <begin position="374"/>
        <end position="496"/>
    </location>
</feature>
<proteinExistence type="inferred from homology"/>
<dbReference type="Gene3D" id="3.30.1540.20">
    <property type="entry name" value="MutL, C-terminal domain, dimerisation subdomain"/>
    <property type="match status" value="1"/>
</dbReference>
<evidence type="ECO:0000256" key="3">
    <source>
        <dbReference type="ARBA" id="ARBA00023204"/>
    </source>
</evidence>
<dbReference type="CDD" id="cd16926">
    <property type="entry name" value="HATPase_MutL-MLH-PMS-like"/>
    <property type="match status" value="1"/>
</dbReference>
<keyword evidence="7" id="KW-1185">Reference proteome</keyword>
<dbReference type="InterPro" id="IPR037198">
    <property type="entry name" value="MutL_C_sf"/>
</dbReference>
<dbReference type="GO" id="GO:0032300">
    <property type="term" value="C:mismatch repair complex"/>
    <property type="evidence" value="ECO:0007669"/>
    <property type="project" value="InterPro"/>
</dbReference>
<protein>
    <submittedName>
        <fullName evidence="6">DNA mismatch repair endonuclease MutL</fullName>
    </submittedName>
</protein>
<dbReference type="Pfam" id="PF08676">
    <property type="entry name" value="MutL_C"/>
    <property type="match status" value="1"/>
</dbReference>
<keyword evidence="3" id="KW-0234">DNA repair</keyword>
<dbReference type="InterPro" id="IPR014762">
    <property type="entry name" value="DNA_mismatch_repair_CS"/>
</dbReference>
<evidence type="ECO:0000259" key="4">
    <source>
        <dbReference type="SMART" id="SM00853"/>
    </source>
</evidence>
<keyword evidence="2" id="KW-0227">DNA damage</keyword>
<dbReference type="SUPFAM" id="SSF55874">
    <property type="entry name" value="ATPase domain of HSP90 chaperone/DNA topoisomerase II/histidine kinase"/>
    <property type="match status" value="1"/>
</dbReference>